<evidence type="ECO:0000256" key="1">
    <source>
        <dbReference type="SAM" id="Phobius"/>
    </source>
</evidence>
<keyword evidence="3" id="KW-1185">Reference proteome</keyword>
<gene>
    <name evidence="2" type="ORF">EEDITHA_LOCUS3976</name>
</gene>
<reference evidence="2" key="1">
    <citation type="submission" date="2022-03" db="EMBL/GenBank/DDBJ databases">
        <authorList>
            <person name="Tunstrom K."/>
        </authorList>
    </citation>
    <scope>NUCLEOTIDE SEQUENCE</scope>
</reference>
<dbReference type="EMBL" id="CAKOGL010000006">
    <property type="protein sequence ID" value="CAH2087748.1"/>
    <property type="molecule type" value="Genomic_DNA"/>
</dbReference>
<feature type="transmembrane region" description="Helical" evidence="1">
    <location>
        <begin position="10"/>
        <end position="27"/>
    </location>
</feature>
<proteinExistence type="predicted"/>
<keyword evidence="1" id="KW-1133">Transmembrane helix</keyword>
<name>A0AAU9TLA2_EUPED</name>
<keyword evidence="1" id="KW-0472">Membrane</keyword>
<keyword evidence="1" id="KW-0812">Transmembrane</keyword>
<feature type="transmembrane region" description="Helical" evidence="1">
    <location>
        <begin position="89"/>
        <end position="108"/>
    </location>
</feature>
<organism evidence="2 3">
    <name type="scientific">Euphydryas editha</name>
    <name type="common">Edith's checkerspot</name>
    <dbReference type="NCBI Taxonomy" id="104508"/>
    <lineage>
        <taxon>Eukaryota</taxon>
        <taxon>Metazoa</taxon>
        <taxon>Ecdysozoa</taxon>
        <taxon>Arthropoda</taxon>
        <taxon>Hexapoda</taxon>
        <taxon>Insecta</taxon>
        <taxon>Pterygota</taxon>
        <taxon>Neoptera</taxon>
        <taxon>Endopterygota</taxon>
        <taxon>Lepidoptera</taxon>
        <taxon>Glossata</taxon>
        <taxon>Ditrysia</taxon>
        <taxon>Papilionoidea</taxon>
        <taxon>Nymphalidae</taxon>
        <taxon>Nymphalinae</taxon>
        <taxon>Euphydryas</taxon>
    </lineage>
</organism>
<evidence type="ECO:0000313" key="2">
    <source>
        <dbReference type="EMBL" id="CAH2087748.1"/>
    </source>
</evidence>
<protein>
    <submittedName>
        <fullName evidence="2">Uncharacterized protein</fullName>
    </submittedName>
</protein>
<dbReference type="Proteomes" id="UP001153954">
    <property type="component" value="Unassembled WGS sequence"/>
</dbReference>
<dbReference type="AlphaFoldDB" id="A0AAU9TLA2"/>
<comment type="caution">
    <text evidence="2">The sequence shown here is derived from an EMBL/GenBank/DDBJ whole genome shotgun (WGS) entry which is preliminary data.</text>
</comment>
<evidence type="ECO:0000313" key="3">
    <source>
        <dbReference type="Proteomes" id="UP001153954"/>
    </source>
</evidence>
<sequence>MKPDRPERRFIVHMAGAVIFFSAWSFFEEFGVDRQVAASGAGKRCKSWQAGRSKCFLTTVKELGLCAHFVHNVKCARSCAWTYTKVLQTHRMCVCVLLLLLAALPALAGTV</sequence>
<accession>A0AAU9TLA2</accession>